<evidence type="ECO:0000313" key="2">
    <source>
        <dbReference type="Proteomes" id="UP000025227"/>
    </source>
</evidence>
<dbReference type="OMA" id="EFFDNYQ"/>
<reference evidence="3" key="1">
    <citation type="submission" date="2020-12" db="UniProtKB">
        <authorList>
            <consortium name="WormBaseParasite"/>
        </authorList>
    </citation>
    <scope>IDENTIFICATION</scope>
    <source>
        <strain evidence="3">MHco3</strain>
    </source>
</reference>
<dbReference type="SUPFAM" id="SSF51905">
    <property type="entry name" value="FAD/NAD(P)-binding domain"/>
    <property type="match status" value="1"/>
</dbReference>
<dbReference type="AlphaFoldDB" id="A0A7I4YTZ2"/>
<dbReference type="Proteomes" id="UP000025227">
    <property type="component" value="Unplaced"/>
</dbReference>
<dbReference type="OrthoDB" id="5046242at2759"/>
<dbReference type="PANTHER" id="PTHR10742">
    <property type="entry name" value="FLAVIN MONOAMINE OXIDASE"/>
    <property type="match status" value="1"/>
</dbReference>
<keyword evidence="2" id="KW-1185">Reference proteome</keyword>
<dbReference type="Gene3D" id="3.50.50.60">
    <property type="entry name" value="FAD/NAD(P)-binding domain"/>
    <property type="match status" value="1"/>
</dbReference>
<accession>A0A7I4YTZ2</accession>
<feature type="domain" description="Amine oxidase" evidence="1">
    <location>
        <begin position="15"/>
        <end position="450"/>
    </location>
</feature>
<protein>
    <submittedName>
        <fullName evidence="3">Amino_oxidase domain-containing protein</fullName>
    </submittedName>
</protein>
<dbReference type="Pfam" id="PF01593">
    <property type="entry name" value="Amino_oxidase"/>
    <property type="match status" value="1"/>
</dbReference>
<dbReference type="SUPFAM" id="SSF54373">
    <property type="entry name" value="FAD-linked reductases, C-terminal domain"/>
    <property type="match status" value="1"/>
</dbReference>
<dbReference type="PANTHER" id="PTHR10742:SF407">
    <property type="entry name" value="AMINE OXIDASE DOMAIN-CONTAINING PROTEIN"/>
    <property type="match status" value="1"/>
</dbReference>
<evidence type="ECO:0000259" key="1">
    <source>
        <dbReference type="Pfam" id="PF01593"/>
    </source>
</evidence>
<organism evidence="2 3">
    <name type="scientific">Haemonchus contortus</name>
    <name type="common">Barber pole worm</name>
    <dbReference type="NCBI Taxonomy" id="6289"/>
    <lineage>
        <taxon>Eukaryota</taxon>
        <taxon>Metazoa</taxon>
        <taxon>Ecdysozoa</taxon>
        <taxon>Nematoda</taxon>
        <taxon>Chromadorea</taxon>
        <taxon>Rhabditida</taxon>
        <taxon>Rhabditina</taxon>
        <taxon>Rhabditomorpha</taxon>
        <taxon>Strongyloidea</taxon>
        <taxon>Trichostrongylidae</taxon>
        <taxon>Haemonchus</taxon>
    </lineage>
</organism>
<dbReference type="WBParaSite" id="HCON_00133980-00001">
    <property type="protein sequence ID" value="HCON_00133980-00001"/>
    <property type="gene ID" value="HCON_00133980"/>
</dbReference>
<dbReference type="PRINTS" id="PR00419">
    <property type="entry name" value="ADXRDTASE"/>
</dbReference>
<sequence length="458" mass="52046">MPELPCRVAIVGAGFAGLSAAAVLERNGVDYVVFEGANRVGGRVYSVPYEDGWLQHGAEFINGEKNEIFRIANEKQLTVQYVRDFDLFCTNVVYGFSGKNVDKSLVKDWLDFVNDIEEQFAAEALDRSDMSVAERFHQLYEQWISRDEFKKHKAIFDRLARLYLTYYEIEWSSPANELALLNFADWDDGGSEPRSFTLKKKGFRDILEDIKIKVPEDRIKLNCPVTKVKYSEGGATLCFSDGEEHRYDHVIVTCSLGYLKRNHTSFFCPPLDPGKTEAILSLGFGNMMKVFLEYTKPWWPHDANAIAPLESHSNLAESFPMLQPLYWNKKILVAWVSGKGPDLISRLEDEELVDGLTHHLREALGDPTIPYPVKIYRHSWITDPLVGGSYSYLTPDSVKYVPDAFVRMAEPITIGNKPVVCFAGEHTHATMYQTTIGAYESGEREAYRIIKHLSSKTH</sequence>
<proteinExistence type="predicted"/>
<evidence type="ECO:0000313" key="3">
    <source>
        <dbReference type="WBParaSite" id="HCON_00133980-00001"/>
    </source>
</evidence>
<dbReference type="InterPro" id="IPR036188">
    <property type="entry name" value="FAD/NAD-bd_sf"/>
</dbReference>
<dbReference type="InterPro" id="IPR050281">
    <property type="entry name" value="Flavin_monoamine_oxidase"/>
</dbReference>
<dbReference type="GO" id="GO:0046592">
    <property type="term" value="F:polyamine oxidase activity"/>
    <property type="evidence" value="ECO:0007669"/>
    <property type="project" value="TreeGrafter"/>
</dbReference>
<dbReference type="Gene3D" id="3.90.660.10">
    <property type="match status" value="1"/>
</dbReference>
<dbReference type="InterPro" id="IPR002937">
    <property type="entry name" value="Amino_oxidase"/>
</dbReference>
<name>A0A7I4YTZ2_HAECO</name>